<sequence length="2132" mass="241230">MKKTTAFYVASAALATTVLLAGTHTEASAASIVPEEGYKLLEKQNMLQTFDLSKDSVKRTINFSLPVDATTVKANENIVLFDVTASKKVTINATAGTNKTSVEVELADGYTYEEGHEYRLLIGNTIKNLGTNVMSLQQAIQFNYKTINVNKTPATSNVVEGMISAMTADAITIGNTSYSMSDSIAKFVTNNKDALSGATMKATLTEGKISAIEKLSIAKEGAKLVGTSEDVVTNTTITVEAENVTLHNLRFANLFVSNNVKQALNVSDSTISGKVETLADRSVQAAVEEQHATTLVIRFTNSVVVEMLISRIDVKSEISGTSKFILISVKSNTNIWVDPQVVLPKLTIEDGVTHVQLNGSIAQVDIRTNNDLTLSGTGNFEKINVETDKHVTLDTQGTVKEMNVQNQDTTMTIGDNVEIEAVKIPESSKPEDIIDNYEDVKDQIGDKIEEGDLQEFITAKFVRTDVDNLMGLSVVGVSKDANVSYQHYDDASNAVVPNIGEKLTGAIKWTTDTKVLFYMDRDYYVFVTDENDIITDRYEVHEQFHKYYVEGSQTGDTLTIHIGGYTKDSIVNEYVQNLYVTDGKKSEVVDLTKHSFHYDEYGRAYINIDVNAYDGEVSYFIEQAGRYLYIHNLTNYFSGNWEINGPHYVKAIHDFAKRANDSSYVNSNRLYQSLESLLKDTNYEEVDYVSPTGDKYKTRVSLLSPAPSVEAQYVKAFSEKQYENIAAIQQKVTEINTTAMPTITAFNKYNDEIDAMYREDNRSYLNEDVTLAQIDTLKQNIEGDSALQINDKEELLSRQSNLYYAYYRMYQNLVNELKDENGLIKAGVTEATIDELIAKFENEIGDSYKDKERLIDRLQTIKEEFVLQPFKRLENRSWKTMSERIKANVTSDEITEAYTEVLSLTTTDERKDEVEQYYSQMKYYFVMKEVAKYATTNDIQTHLLIPFKADVTKVQIESIFASFKDFEGSYKYSVTNLKETAIYSLDVKHLFNDITYSKSLNKYVLLEGKNLTDVLPIITTSIDNASNTALSSTLEAIVRDLMSSGFNSFYTDRVLQSSVTKQQIDEAYKTMMESLAGSNYVNNVTTQYYNVLLDYYELKVEKYLVEPSLASSLNLSALKEGTTSEQLEQLFADWQPAAEHNYWYYSQIDDLKERIFASLQLTDALALLKPRYFSYTGEERLASGTVQQFLDTLLALKEKELNDEASDWVDEMLTHFGQAAFNSLKETNGYYDGNRIKADVTLEDINKAYETSKAILNDELLQQTYDQYVYYYYAKEASKLLTEPIQQANRMPGFKADVTEAQIDTIFANWTFDDQTESYYKEQTETLRKTLQQNFLAQDLLNLFDENSSTLVEGVTVAKVVEVFEQLKATIPTTNTAVHMFIDNKVKSVILQAFKQLQNEAWSTYAEALREDVTLAQIDEVYNVVKVFNLPEVEERYKEAYFYYYMREVGALTGIQKMIYAPVIFEKEASRESVEAIFETWIEPEEATYNDQRITNLKQYTILSASLQDVLTLLDENYSSYSAPLLAEGVTIEAFLAGFSEAMNTATADDTKQWLTSFLKDTVIRKAFSNLFNSEYDHNGEYLREEVTLTQIQEIYDTLLPFIEEKYVSDLTSSYNNATYYYYFRELVKLAPAIAKSSYSTYYKLAEGVTLETIEAVFKDFVYTEDADWRFEEIELLRQKLVNSYSLNNLLALTNDLNSMQPFNEGVTVEQIQAAYEEITTQNDEKLTSQAEDITFKYVDAFMKKVLAYSDTNKSSFGFVLPNVTAEQIEAVIADITPLKAFFNEEKMTTAIDYLTTTKALAAFNTLLTEDGKLKADTTLASLLAVYNDLSEHEAIEYELTSKFNDYVTEYYERRIEDVTGKAPYSKVTFTKSPTIADIEAIFTELADLANHTALYRDVTDLYEETVVNYYVQPLLKLTEYNGWYSFSNTATMEKVQKAVDVATASNNEQVMSDVTSLFTLNARDNIYNIGNFKYDYDVQETIIVLNDDTTVTDIENTVQTLTAYNDVFHVEEVSDWITLLTEALSAREVAQVQVKDATPEQVVVEHVAQEDVKTVSLEQLASYSAVASFITTNEYGYTIAENVDRTALQAFVEELTAVLEGIEGEEQLQLLLQLATDALAQPIAFVPFSLA</sequence>
<feature type="chain" id="PRO_5039092251" description="SbsA Ig-like domain-containing protein" evidence="1">
    <location>
        <begin position="22"/>
        <end position="2132"/>
    </location>
</feature>
<gene>
    <name evidence="2" type="ORF">A6K76_02410</name>
</gene>
<keyword evidence="1" id="KW-0732">Signal</keyword>
<protein>
    <recommendedName>
        <fullName evidence="4">SbsA Ig-like domain-containing protein</fullName>
    </recommendedName>
</protein>
<evidence type="ECO:0000256" key="1">
    <source>
        <dbReference type="SAM" id="SignalP"/>
    </source>
</evidence>
<dbReference type="OrthoDB" id="57539at2"/>
<accession>A0A1C0YJB8</accession>
<keyword evidence="3" id="KW-1185">Reference proteome</keyword>
<proteinExistence type="predicted"/>
<reference evidence="2 3" key="1">
    <citation type="submission" date="2016-07" db="EMBL/GenBank/DDBJ databases">
        <title>Caryophanon latum genome sequencing.</title>
        <authorList>
            <person name="Verma A."/>
            <person name="Pal Y."/>
            <person name="Krishnamurthi S."/>
        </authorList>
    </citation>
    <scope>NUCLEOTIDE SEQUENCE [LARGE SCALE GENOMIC DNA]</scope>
    <source>
        <strain evidence="2 3">DSM 14151</strain>
    </source>
</reference>
<dbReference type="Proteomes" id="UP000093482">
    <property type="component" value="Unassembled WGS sequence"/>
</dbReference>
<evidence type="ECO:0000313" key="2">
    <source>
        <dbReference type="EMBL" id="OCS87243.1"/>
    </source>
</evidence>
<dbReference type="RefSeq" id="WP_066465728.1">
    <property type="nucleotide sequence ID" value="NZ_MATO01000056.1"/>
</dbReference>
<comment type="caution">
    <text evidence="2">The sequence shown here is derived from an EMBL/GenBank/DDBJ whole genome shotgun (WGS) entry which is preliminary data.</text>
</comment>
<organism evidence="2 3">
    <name type="scientific">Caryophanon latum</name>
    <dbReference type="NCBI Taxonomy" id="33977"/>
    <lineage>
        <taxon>Bacteria</taxon>
        <taxon>Bacillati</taxon>
        <taxon>Bacillota</taxon>
        <taxon>Bacilli</taxon>
        <taxon>Bacillales</taxon>
        <taxon>Caryophanaceae</taxon>
        <taxon>Caryophanon</taxon>
    </lineage>
</organism>
<feature type="signal peptide" evidence="1">
    <location>
        <begin position="1"/>
        <end position="21"/>
    </location>
</feature>
<evidence type="ECO:0008006" key="4">
    <source>
        <dbReference type="Google" id="ProtNLM"/>
    </source>
</evidence>
<name>A0A1C0YJB8_9BACL</name>
<evidence type="ECO:0000313" key="3">
    <source>
        <dbReference type="Proteomes" id="UP000093482"/>
    </source>
</evidence>
<dbReference type="EMBL" id="MATO01000056">
    <property type="protein sequence ID" value="OCS87243.1"/>
    <property type="molecule type" value="Genomic_DNA"/>
</dbReference>